<sequence length="394" mass="43184">MVHGTNTVKWIKDEYVFFDAWSAYVPSPLFSEARMLPEQLSKSCRLCASLETALDAVLAALRGPSVDGTEKQEFGNFGLPLLLSFGLLSPSPPPNVVSLFDELVLPFLSSFRSMLSFFHSSLALFSPNMPSLVFPALHSLSRLHATARCCAWGSGDALGNAVADELSAVLPLSELVEEWVVEEGLRAMCALELFHCVLALDGDKQSELSKLLHTDSICTEFILLANQLVTSLRTFFEADRSVAPTRHTRPSSLTSEAPARSRTACRLDWDRLFQTNVVLSEGGATIVRIEFGTLLQTLCWFVHLSLVKLDALMQLLHLTLSSFIPHPLANLVPTFAPEHEPRQIGPKIRHFLLSPWVETGRSGEGLVGAEGRAFPLTSVVAGSDSALAAWDVRR</sequence>
<evidence type="ECO:0000313" key="2">
    <source>
        <dbReference type="Proteomes" id="UP001281761"/>
    </source>
</evidence>
<proteinExistence type="predicted"/>
<comment type="caution">
    <text evidence="1">The sequence shown here is derived from an EMBL/GenBank/DDBJ whole genome shotgun (WGS) entry which is preliminary data.</text>
</comment>
<keyword evidence="2" id="KW-1185">Reference proteome</keyword>
<reference evidence="1 2" key="1">
    <citation type="journal article" date="2022" name="bioRxiv">
        <title>Genomics of Preaxostyla Flagellates Illuminates Evolutionary Transitions and the Path Towards Mitochondrial Loss.</title>
        <authorList>
            <person name="Novak L.V.F."/>
            <person name="Treitli S.C."/>
            <person name="Pyrih J."/>
            <person name="Halakuc P."/>
            <person name="Pipaliya S.V."/>
            <person name="Vacek V."/>
            <person name="Brzon O."/>
            <person name="Soukal P."/>
            <person name="Eme L."/>
            <person name="Dacks J.B."/>
            <person name="Karnkowska A."/>
            <person name="Elias M."/>
            <person name="Hampl V."/>
        </authorList>
    </citation>
    <scope>NUCLEOTIDE SEQUENCE [LARGE SCALE GENOMIC DNA]</scope>
    <source>
        <strain evidence="1">NAU3</strain>
        <tissue evidence="1">Gut</tissue>
    </source>
</reference>
<evidence type="ECO:0000313" key="1">
    <source>
        <dbReference type="EMBL" id="KAK2945776.1"/>
    </source>
</evidence>
<accession>A0ABQ9X554</accession>
<name>A0ABQ9X554_9EUKA</name>
<dbReference type="Proteomes" id="UP001281761">
    <property type="component" value="Unassembled WGS sequence"/>
</dbReference>
<organism evidence="1 2">
    <name type="scientific">Blattamonas nauphoetae</name>
    <dbReference type="NCBI Taxonomy" id="2049346"/>
    <lineage>
        <taxon>Eukaryota</taxon>
        <taxon>Metamonada</taxon>
        <taxon>Preaxostyla</taxon>
        <taxon>Oxymonadida</taxon>
        <taxon>Blattamonas</taxon>
    </lineage>
</organism>
<gene>
    <name evidence="1" type="ORF">BLNAU_19264</name>
</gene>
<dbReference type="EMBL" id="JARBJD010000247">
    <property type="protein sequence ID" value="KAK2945776.1"/>
    <property type="molecule type" value="Genomic_DNA"/>
</dbReference>
<protein>
    <submittedName>
        <fullName evidence="1">Uncharacterized protein</fullName>
    </submittedName>
</protein>